<dbReference type="Gene3D" id="1.25.10.10">
    <property type="entry name" value="Leucine-rich Repeat Variant"/>
    <property type="match status" value="1"/>
</dbReference>
<proteinExistence type="predicted"/>
<keyword evidence="5" id="KW-0653">Protein transport</keyword>
<dbReference type="GO" id="GO:0005829">
    <property type="term" value="C:cytosol"/>
    <property type="evidence" value="ECO:0007669"/>
    <property type="project" value="TreeGrafter"/>
</dbReference>
<evidence type="ECO:0000259" key="7">
    <source>
        <dbReference type="PROSITE" id="PS50166"/>
    </source>
</evidence>
<feature type="domain" description="Importin N-terminal" evidence="7">
    <location>
        <begin position="24"/>
        <end position="86"/>
    </location>
</feature>
<comment type="subcellular location">
    <subcellularLocation>
        <location evidence="2">Cytoplasm</location>
    </subcellularLocation>
    <subcellularLocation>
        <location evidence="1">Nucleus</location>
    </subcellularLocation>
</comment>
<sequence>MDLPSLAAVLQAALSPNPEERKAAEESLNQVQYTPQHSVRLLQIVVNGNLDIAVRQVASINFKNFVAKNWSPNEPGRASLSIRQKLYSARCGKVLCPLDECAFCFI</sequence>
<dbReference type="SMART" id="SM00913">
    <property type="entry name" value="IBN_N"/>
    <property type="match status" value="1"/>
</dbReference>
<dbReference type="GO" id="GO:0006606">
    <property type="term" value="P:protein import into nucleus"/>
    <property type="evidence" value="ECO:0007669"/>
    <property type="project" value="TreeGrafter"/>
</dbReference>
<dbReference type="AlphaFoldDB" id="A0A843UWQ1"/>
<dbReference type="InterPro" id="IPR016024">
    <property type="entry name" value="ARM-type_fold"/>
</dbReference>
<dbReference type="Proteomes" id="UP000652761">
    <property type="component" value="Unassembled WGS sequence"/>
</dbReference>
<evidence type="ECO:0000256" key="3">
    <source>
        <dbReference type="ARBA" id="ARBA00022448"/>
    </source>
</evidence>
<evidence type="ECO:0000256" key="5">
    <source>
        <dbReference type="ARBA" id="ARBA00022927"/>
    </source>
</evidence>
<keyword evidence="4" id="KW-0963">Cytoplasm</keyword>
<comment type="caution">
    <text evidence="8">The sequence shown here is derived from an EMBL/GenBank/DDBJ whole genome shotgun (WGS) entry which is preliminary data.</text>
</comment>
<evidence type="ECO:0000256" key="6">
    <source>
        <dbReference type="ARBA" id="ARBA00023242"/>
    </source>
</evidence>
<dbReference type="PANTHER" id="PTHR10997:SF18">
    <property type="entry name" value="D-IMPORTIN 7_RANBP7"/>
    <property type="match status" value="1"/>
</dbReference>
<organism evidence="8 9">
    <name type="scientific">Colocasia esculenta</name>
    <name type="common">Wild taro</name>
    <name type="synonym">Arum esculentum</name>
    <dbReference type="NCBI Taxonomy" id="4460"/>
    <lineage>
        <taxon>Eukaryota</taxon>
        <taxon>Viridiplantae</taxon>
        <taxon>Streptophyta</taxon>
        <taxon>Embryophyta</taxon>
        <taxon>Tracheophyta</taxon>
        <taxon>Spermatophyta</taxon>
        <taxon>Magnoliopsida</taxon>
        <taxon>Liliopsida</taxon>
        <taxon>Araceae</taxon>
        <taxon>Aroideae</taxon>
        <taxon>Colocasieae</taxon>
        <taxon>Colocasia</taxon>
    </lineage>
</organism>
<evidence type="ECO:0000256" key="1">
    <source>
        <dbReference type="ARBA" id="ARBA00004123"/>
    </source>
</evidence>
<keyword evidence="3" id="KW-0813">Transport</keyword>
<accession>A0A843UWQ1</accession>
<keyword evidence="6" id="KW-0539">Nucleus</keyword>
<evidence type="ECO:0000256" key="2">
    <source>
        <dbReference type="ARBA" id="ARBA00004496"/>
    </source>
</evidence>
<evidence type="ECO:0000313" key="9">
    <source>
        <dbReference type="Proteomes" id="UP000652761"/>
    </source>
</evidence>
<dbReference type="InterPro" id="IPR011989">
    <property type="entry name" value="ARM-like"/>
</dbReference>
<keyword evidence="9" id="KW-1185">Reference proteome</keyword>
<dbReference type="EMBL" id="NMUH01000934">
    <property type="protein sequence ID" value="MQL86877.1"/>
    <property type="molecule type" value="Genomic_DNA"/>
</dbReference>
<dbReference type="InterPro" id="IPR001494">
    <property type="entry name" value="Importin-beta_N"/>
</dbReference>
<name>A0A843UWQ1_COLES</name>
<evidence type="ECO:0000313" key="8">
    <source>
        <dbReference type="EMBL" id="MQL86877.1"/>
    </source>
</evidence>
<dbReference type="PANTHER" id="PTHR10997">
    <property type="entry name" value="IMPORTIN-7, 8, 11"/>
    <property type="match status" value="1"/>
</dbReference>
<dbReference type="GO" id="GO:0005635">
    <property type="term" value="C:nuclear envelope"/>
    <property type="evidence" value="ECO:0007669"/>
    <property type="project" value="TreeGrafter"/>
</dbReference>
<reference evidence="8" key="1">
    <citation type="submission" date="2017-07" db="EMBL/GenBank/DDBJ databases">
        <title>Taro Niue Genome Assembly and Annotation.</title>
        <authorList>
            <person name="Atibalentja N."/>
            <person name="Keating K."/>
            <person name="Fields C.J."/>
        </authorList>
    </citation>
    <scope>NUCLEOTIDE SEQUENCE</scope>
    <source>
        <strain evidence="8">Niue_2</strain>
        <tissue evidence="8">Leaf</tissue>
    </source>
</reference>
<dbReference type="Pfam" id="PF03810">
    <property type="entry name" value="IBN_N"/>
    <property type="match status" value="1"/>
</dbReference>
<dbReference type="OrthoDB" id="760868at2759"/>
<dbReference type="PROSITE" id="PS50166">
    <property type="entry name" value="IMPORTIN_B_NT"/>
    <property type="match status" value="1"/>
</dbReference>
<protein>
    <recommendedName>
        <fullName evidence="7">Importin N-terminal domain-containing protein</fullName>
    </recommendedName>
</protein>
<gene>
    <name evidence="8" type="ORF">Taro_019413</name>
</gene>
<dbReference type="SUPFAM" id="SSF48371">
    <property type="entry name" value="ARM repeat"/>
    <property type="match status" value="1"/>
</dbReference>
<dbReference type="GO" id="GO:0031267">
    <property type="term" value="F:small GTPase binding"/>
    <property type="evidence" value="ECO:0007669"/>
    <property type="project" value="InterPro"/>
</dbReference>
<evidence type="ECO:0000256" key="4">
    <source>
        <dbReference type="ARBA" id="ARBA00022490"/>
    </source>
</evidence>